<sequence>MADGLANFKVTPEMISTAATSCDTTAADVDSKLGELKTYVTNLENVWQGIAQNTFQEMMVEYQTYAQMLHNALTDIAQGLRGNYVNYTDSENANLTTIHNVQSQLSAANLG</sequence>
<reference evidence="1 2" key="1">
    <citation type="submission" date="2021-08" db="EMBL/GenBank/DDBJ databases">
        <title>Streptomyces sp. PTM05 isolated from lichen.</title>
        <authorList>
            <person name="Somphong A."/>
            <person name="Phongsopitanun W."/>
            <person name="Tanasupawat S."/>
        </authorList>
    </citation>
    <scope>NUCLEOTIDE SEQUENCE [LARGE SCALE GENOMIC DNA]</scope>
    <source>
        <strain evidence="1 2">Ptm05</strain>
    </source>
</reference>
<dbReference type="EMBL" id="JAINVZ010000013">
    <property type="protein sequence ID" value="MBY8886966.1"/>
    <property type="molecule type" value="Genomic_DNA"/>
</dbReference>
<comment type="caution">
    <text evidence="1">The sequence shown here is derived from an EMBL/GenBank/DDBJ whole genome shotgun (WGS) entry which is preliminary data.</text>
</comment>
<dbReference type="NCBIfam" id="TIGR03930">
    <property type="entry name" value="WXG100_ESAT6"/>
    <property type="match status" value="1"/>
</dbReference>
<dbReference type="InterPro" id="IPR010310">
    <property type="entry name" value="T7SS_ESAT-6-like"/>
</dbReference>
<evidence type="ECO:0000313" key="2">
    <source>
        <dbReference type="Proteomes" id="UP001198565"/>
    </source>
</evidence>
<proteinExistence type="predicted"/>
<accession>A0ABS7QW89</accession>
<dbReference type="SUPFAM" id="SSF140453">
    <property type="entry name" value="EsxAB dimer-like"/>
    <property type="match status" value="1"/>
</dbReference>
<dbReference type="RefSeq" id="WP_222979719.1">
    <property type="nucleotide sequence ID" value="NZ_JAINVZ010000013.1"/>
</dbReference>
<dbReference type="InterPro" id="IPR036689">
    <property type="entry name" value="ESAT-6-like_sf"/>
</dbReference>
<name>A0ABS7QW89_9ACTN</name>
<keyword evidence="2" id="KW-1185">Reference proteome</keyword>
<dbReference type="Pfam" id="PF06013">
    <property type="entry name" value="WXG100"/>
    <property type="match status" value="1"/>
</dbReference>
<organism evidence="1 2">
    <name type="scientific">Streptantibioticus parmotrematis</name>
    <dbReference type="NCBI Taxonomy" id="2873249"/>
    <lineage>
        <taxon>Bacteria</taxon>
        <taxon>Bacillati</taxon>
        <taxon>Actinomycetota</taxon>
        <taxon>Actinomycetes</taxon>
        <taxon>Kitasatosporales</taxon>
        <taxon>Streptomycetaceae</taxon>
        <taxon>Streptantibioticus</taxon>
    </lineage>
</organism>
<dbReference type="Gene3D" id="1.10.287.1060">
    <property type="entry name" value="ESAT-6-like"/>
    <property type="match status" value="1"/>
</dbReference>
<evidence type="ECO:0000313" key="1">
    <source>
        <dbReference type="EMBL" id="MBY8886966.1"/>
    </source>
</evidence>
<dbReference type="Proteomes" id="UP001198565">
    <property type="component" value="Unassembled WGS sequence"/>
</dbReference>
<gene>
    <name evidence="1" type="ORF">K7472_19190</name>
</gene>
<protein>
    <submittedName>
        <fullName evidence="1">WXG100 family type VII secretion target</fullName>
    </submittedName>
</protein>